<sequence>MRNTAILLVSLPGPTNFVKPEILVIRFPNDSQDLAFPPSWKQSSIFTGLYTFLRTAENEPIPVNLVRISFHTSFLCCPHSNHFRLSTNVLFQGSMSFGDVAVGFSWEEWRHLNPAQRTLYRDVMLENYHNLVSVGYFITKPEVIFKLEQGEEPWVLEEEFLYWNYPVILTMEYVPLKKAHVNWVIRAAALNVCE</sequence>
<comment type="caution">
    <text evidence="2">The sequence shown here is derived from an EMBL/GenBank/DDBJ whole genome shotgun (WGS) entry which is preliminary data.</text>
</comment>
<keyword evidence="3" id="KW-1185">Reference proteome</keyword>
<protein>
    <recommendedName>
        <fullName evidence="1">KRAB domain-containing protein</fullName>
    </recommendedName>
</protein>
<dbReference type="Proteomes" id="UP000551758">
    <property type="component" value="Unassembled WGS sequence"/>
</dbReference>
<dbReference type="SUPFAM" id="SSF109640">
    <property type="entry name" value="KRAB domain (Kruppel-associated box)"/>
    <property type="match status" value="1"/>
</dbReference>
<dbReference type="PANTHER" id="PTHR23232">
    <property type="entry name" value="KRAB DOMAIN C2H2 ZINC FINGER"/>
    <property type="match status" value="1"/>
</dbReference>
<dbReference type="InterPro" id="IPR036051">
    <property type="entry name" value="KRAB_dom_sf"/>
</dbReference>
<organism evidence="2 3">
    <name type="scientific">Diceros bicornis minor</name>
    <name type="common">South-central black rhinoceros</name>
    <dbReference type="NCBI Taxonomy" id="77932"/>
    <lineage>
        <taxon>Eukaryota</taxon>
        <taxon>Metazoa</taxon>
        <taxon>Chordata</taxon>
        <taxon>Craniata</taxon>
        <taxon>Vertebrata</taxon>
        <taxon>Euteleostomi</taxon>
        <taxon>Mammalia</taxon>
        <taxon>Eutheria</taxon>
        <taxon>Laurasiatheria</taxon>
        <taxon>Perissodactyla</taxon>
        <taxon>Rhinocerotidae</taxon>
        <taxon>Diceros</taxon>
    </lineage>
</organism>
<dbReference type="Gene3D" id="6.10.140.140">
    <property type="match status" value="1"/>
</dbReference>
<accession>A0A7J7F1Z7</accession>
<reference evidence="2 3" key="1">
    <citation type="journal article" date="2020" name="Mol. Biol. Evol.">
        <title>Interspecific Gene Flow and the Evolution of Specialization in Black and White Rhinoceros.</title>
        <authorList>
            <person name="Moodley Y."/>
            <person name="Westbury M.V."/>
            <person name="Russo I.M."/>
            <person name="Gopalakrishnan S."/>
            <person name="Rakotoarivelo A."/>
            <person name="Olsen R.A."/>
            <person name="Prost S."/>
            <person name="Tunstall T."/>
            <person name="Ryder O.A."/>
            <person name="Dalen L."/>
            <person name="Bruford M.W."/>
        </authorList>
    </citation>
    <scope>NUCLEOTIDE SEQUENCE [LARGE SCALE GENOMIC DNA]</scope>
    <source>
        <strain evidence="2">SBR-YM</strain>
        <tissue evidence="2">Skin</tissue>
    </source>
</reference>
<dbReference type="SMART" id="SM00349">
    <property type="entry name" value="KRAB"/>
    <property type="match status" value="1"/>
</dbReference>
<dbReference type="GO" id="GO:0006355">
    <property type="term" value="P:regulation of DNA-templated transcription"/>
    <property type="evidence" value="ECO:0007669"/>
    <property type="project" value="InterPro"/>
</dbReference>
<dbReference type="CDD" id="cd07765">
    <property type="entry name" value="KRAB_A-box"/>
    <property type="match status" value="1"/>
</dbReference>
<dbReference type="Pfam" id="PF01352">
    <property type="entry name" value="KRAB"/>
    <property type="match status" value="1"/>
</dbReference>
<dbReference type="PROSITE" id="PS50805">
    <property type="entry name" value="KRAB"/>
    <property type="match status" value="1"/>
</dbReference>
<evidence type="ECO:0000313" key="3">
    <source>
        <dbReference type="Proteomes" id="UP000551758"/>
    </source>
</evidence>
<evidence type="ECO:0000313" key="2">
    <source>
        <dbReference type="EMBL" id="KAF5921987.1"/>
    </source>
</evidence>
<evidence type="ECO:0000259" key="1">
    <source>
        <dbReference type="PROSITE" id="PS50805"/>
    </source>
</evidence>
<dbReference type="AlphaFoldDB" id="A0A7J7F1Z7"/>
<dbReference type="InterPro" id="IPR001909">
    <property type="entry name" value="KRAB"/>
</dbReference>
<gene>
    <name evidence="2" type="ORF">HPG69_015437</name>
</gene>
<dbReference type="InterPro" id="IPR050169">
    <property type="entry name" value="Krueppel_C2H2_ZnF"/>
</dbReference>
<feature type="domain" description="KRAB" evidence="1">
    <location>
        <begin position="95"/>
        <end position="166"/>
    </location>
</feature>
<proteinExistence type="predicted"/>
<name>A0A7J7F1Z7_DICBM</name>
<dbReference type="EMBL" id="JACDTQ010001574">
    <property type="protein sequence ID" value="KAF5921987.1"/>
    <property type="molecule type" value="Genomic_DNA"/>
</dbReference>
<dbReference type="PANTHER" id="PTHR23232:SF131">
    <property type="entry name" value="KRAB DOMAIN-CONTAINING PROTEIN"/>
    <property type="match status" value="1"/>
</dbReference>